<dbReference type="EMBL" id="SNRW01023336">
    <property type="protein sequence ID" value="KAA6363092.1"/>
    <property type="molecule type" value="Genomic_DNA"/>
</dbReference>
<dbReference type="AlphaFoldDB" id="A0A5J4TZA7"/>
<sequence>MKNAITTIAITANIPITMYIIQLKLNVFSSSYFDPLPYSYSQSVSGSFSVGSGIIGSVGSGSEDLQTDSPLGSLNSRQGQLVILWCIKSVMHNFSFSQDSYGYIVDPNSQTQLRVNSSFELQYEGQIPPDLGSLFDKQGQSVIFWCIKSVMQNLSFSQDSYGYIEESVLHTHSDVRFSFTQYYGH</sequence>
<gene>
    <name evidence="1" type="ORF">EZS28_041381</name>
</gene>
<protein>
    <submittedName>
        <fullName evidence="1">Uncharacterized protein</fullName>
    </submittedName>
</protein>
<evidence type="ECO:0000313" key="1">
    <source>
        <dbReference type="EMBL" id="KAA6363092.1"/>
    </source>
</evidence>
<dbReference type="Proteomes" id="UP000324800">
    <property type="component" value="Unassembled WGS sequence"/>
</dbReference>
<name>A0A5J4TZA7_9EUKA</name>
<proteinExistence type="predicted"/>
<evidence type="ECO:0000313" key="2">
    <source>
        <dbReference type="Proteomes" id="UP000324800"/>
    </source>
</evidence>
<organism evidence="1 2">
    <name type="scientific">Streblomastix strix</name>
    <dbReference type="NCBI Taxonomy" id="222440"/>
    <lineage>
        <taxon>Eukaryota</taxon>
        <taxon>Metamonada</taxon>
        <taxon>Preaxostyla</taxon>
        <taxon>Oxymonadida</taxon>
        <taxon>Streblomastigidae</taxon>
        <taxon>Streblomastix</taxon>
    </lineage>
</organism>
<reference evidence="1 2" key="1">
    <citation type="submission" date="2019-03" db="EMBL/GenBank/DDBJ databases">
        <title>Single cell metagenomics reveals metabolic interactions within the superorganism composed of flagellate Streblomastix strix and complex community of Bacteroidetes bacteria on its surface.</title>
        <authorList>
            <person name="Treitli S.C."/>
            <person name="Kolisko M."/>
            <person name="Husnik F."/>
            <person name="Keeling P."/>
            <person name="Hampl V."/>
        </authorList>
    </citation>
    <scope>NUCLEOTIDE SEQUENCE [LARGE SCALE GENOMIC DNA]</scope>
    <source>
        <strain evidence="1">ST1C</strain>
    </source>
</reference>
<accession>A0A5J4TZA7</accession>
<comment type="caution">
    <text evidence="1">The sequence shown here is derived from an EMBL/GenBank/DDBJ whole genome shotgun (WGS) entry which is preliminary data.</text>
</comment>